<feature type="region of interest" description="Disordered" evidence="1">
    <location>
        <begin position="98"/>
        <end position="142"/>
    </location>
</feature>
<dbReference type="AlphaFoldDB" id="A0A4P9VVA9"/>
<accession>A0A4P9VVA9</accession>
<name>A0A4P9VVA9_9FUNG</name>
<feature type="region of interest" description="Disordered" evidence="1">
    <location>
        <begin position="218"/>
        <end position="302"/>
    </location>
</feature>
<reference evidence="3" key="1">
    <citation type="journal article" date="2018" name="Nat. Microbiol.">
        <title>Leveraging single-cell genomics to expand the fungal tree of life.</title>
        <authorList>
            <person name="Ahrendt S.R."/>
            <person name="Quandt C.A."/>
            <person name="Ciobanu D."/>
            <person name="Clum A."/>
            <person name="Salamov A."/>
            <person name="Andreopoulos B."/>
            <person name="Cheng J.F."/>
            <person name="Woyke T."/>
            <person name="Pelin A."/>
            <person name="Henrissat B."/>
            <person name="Reynolds N.K."/>
            <person name="Benny G.L."/>
            <person name="Smith M.E."/>
            <person name="James T.Y."/>
            <person name="Grigoriev I.V."/>
        </authorList>
    </citation>
    <scope>NUCLEOTIDE SEQUENCE [LARGE SCALE GENOMIC DNA]</scope>
</reference>
<feature type="compositionally biased region" description="Polar residues" evidence="1">
    <location>
        <begin position="132"/>
        <end position="142"/>
    </location>
</feature>
<feature type="compositionally biased region" description="Low complexity" evidence="1">
    <location>
        <begin position="117"/>
        <end position="127"/>
    </location>
</feature>
<sequence>MDKPVSFYIKADYNGLLRKVAVPEPPKWLPVWSTILRLHGLDQGFAVAKTEDGIVQSDSDLAKLVSRAKSTGQASAKVTLVPLDPQLADYLFLPAQTPPESEASASGHASDTEVGPDDSASLASSSLRPTEESTAVPVQQSVVETSDAGFASSSASESSEFHGTYFDTLIELDNPSATLSAGMESERRKESVYGMESYAESSASDLDTFPAIVPATALAAQPPTESEGTASELASGEAADFHFVLPAEEPLPPRFQPSPSPPTETTPSPDTAPAPEYTPAPAAQPESSSAPGTSKQSADEFMSEVQPLIDALITKLDSRPDLLPALIGRLESSLA</sequence>
<feature type="non-terminal residue" evidence="2">
    <location>
        <position position="335"/>
    </location>
</feature>
<evidence type="ECO:0000313" key="3">
    <source>
        <dbReference type="Proteomes" id="UP000269721"/>
    </source>
</evidence>
<dbReference type="Proteomes" id="UP000269721">
    <property type="component" value="Unassembled WGS sequence"/>
</dbReference>
<protein>
    <submittedName>
        <fullName evidence="2">Uncharacterized protein</fullName>
    </submittedName>
</protein>
<dbReference type="EMBL" id="ML002141">
    <property type="protein sequence ID" value="RKO82745.1"/>
    <property type="molecule type" value="Genomic_DNA"/>
</dbReference>
<evidence type="ECO:0000313" key="2">
    <source>
        <dbReference type="EMBL" id="RKO82745.1"/>
    </source>
</evidence>
<evidence type="ECO:0000256" key="1">
    <source>
        <dbReference type="SAM" id="MobiDB-lite"/>
    </source>
</evidence>
<feature type="compositionally biased region" description="Pro residues" evidence="1">
    <location>
        <begin position="249"/>
        <end position="278"/>
    </location>
</feature>
<keyword evidence="3" id="KW-1185">Reference proteome</keyword>
<feature type="compositionally biased region" description="Low complexity" evidence="1">
    <location>
        <begin position="279"/>
        <end position="291"/>
    </location>
</feature>
<dbReference type="OrthoDB" id="2152551at2759"/>
<organism evidence="2 3">
    <name type="scientific">Blyttiomyces helicus</name>
    <dbReference type="NCBI Taxonomy" id="388810"/>
    <lineage>
        <taxon>Eukaryota</taxon>
        <taxon>Fungi</taxon>
        <taxon>Fungi incertae sedis</taxon>
        <taxon>Chytridiomycota</taxon>
        <taxon>Chytridiomycota incertae sedis</taxon>
        <taxon>Chytridiomycetes</taxon>
        <taxon>Chytridiomycetes incertae sedis</taxon>
        <taxon>Blyttiomyces</taxon>
    </lineage>
</organism>
<proteinExistence type="predicted"/>
<gene>
    <name evidence="2" type="ORF">BDK51DRAFT_46112</name>
</gene>